<evidence type="ECO:0000313" key="1">
    <source>
        <dbReference type="EMBL" id="TGY97610.1"/>
    </source>
</evidence>
<dbReference type="Proteomes" id="UP000304953">
    <property type="component" value="Unassembled WGS sequence"/>
</dbReference>
<proteinExistence type="predicted"/>
<keyword evidence="2" id="KW-1185">Reference proteome</keyword>
<protein>
    <submittedName>
        <fullName evidence="1">Copper homeostasis protein CutC</fullName>
    </submittedName>
</protein>
<gene>
    <name evidence="1" type="ORF">E5329_04360</name>
</gene>
<reference evidence="1" key="1">
    <citation type="submission" date="2019-04" db="EMBL/GenBank/DDBJ databases">
        <title>Microbes associate with the intestines of laboratory mice.</title>
        <authorList>
            <person name="Navarre W."/>
            <person name="Wong E."/>
            <person name="Huang K."/>
            <person name="Tropini C."/>
            <person name="Ng K."/>
            <person name="Yu B."/>
        </authorList>
    </citation>
    <scope>NUCLEOTIDE SEQUENCE</scope>
    <source>
        <strain evidence="1">NM01_1-7b</strain>
    </source>
</reference>
<organism evidence="1 2">
    <name type="scientific">Petralouisia muris</name>
    <dbReference type="NCBI Taxonomy" id="3032872"/>
    <lineage>
        <taxon>Bacteria</taxon>
        <taxon>Bacillati</taxon>
        <taxon>Bacillota</taxon>
        <taxon>Clostridia</taxon>
        <taxon>Lachnospirales</taxon>
        <taxon>Lachnospiraceae</taxon>
        <taxon>Petralouisia</taxon>
    </lineage>
</organism>
<accession>A0AC61RZP8</accession>
<name>A0AC61RZP8_9FIRM</name>
<sequence>MKKVLEVCVDSVESAVIAKEAGADRLEVCANLLIGGTTPGVSQFQQIREKCGIALNVLIRPRFGDFLYTDAEFLMLEEDIRMFRKLGADGVVVGCLNSDGSLDLERMEKLRACAGPLSLTLHRAFDVCRDPYQALEEAVSLGVTTILTSGQAPDCRKGKEVLEKLIAKAGERIEILVGGGVNGEVIHQMAEEIHAFSFHMSGKKTLDSGMAYRKEGVNMGLPGLSEFSVFRTDKEEISKARKALDAI</sequence>
<comment type="caution">
    <text evidence="1">The sequence shown here is derived from an EMBL/GenBank/DDBJ whole genome shotgun (WGS) entry which is preliminary data.</text>
</comment>
<dbReference type="EMBL" id="SRYA01000006">
    <property type="protein sequence ID" value="TGY97610.1"/>
    <property type="molecule type" value="Genomic_DNA"/>
</dbReference>
<evidence type="ECO:0000313" key="2">
    <source>
        <dbReference type="Proteomes" id="UP000304953"/>
    </source>
</evidence>